<dbReference type="EMBL" id="BTRK01000002">
    <property type="protein sequence ID" value="GMR38640.1"/>
    <property type="molecule type" value="Genomic_DNA"/>
</dbReference>
<proteinExistence type="predicted"/>
<dbReference type="AlphaFoldDB" id="A0AAN4ZKE9"/>
<keyword evidence="1" id="KW-0732">Signal</keyword>
<feature type="non-terminal residue" evidence="2">
    <location>
        <position position="1"/>
    </location>
</feature>
<keyword evidence="3" id="KW-1185">Reference proteome</keyword>
<sequence>KKFQLLKILLLLLSALALSRGADDSIDLGQCGKTRDCFLRDSCIGTTNANVLMILEKGKTVTKENCDIIIQTRYYTRDRHRFIMQVNLTDSTEEISDSDIILNHDGDQFKCTKNGPEVNKALFEIGKPHRSWNSKLIVCAFTLKNKNSGNVS</sequence>
<name>A0AAN4ZKE9_9BILA</name>
<dbReference type="Proteomes" id="UP001328107">
    <property type="component" value="Unassembled WGS sequence"/>
</dbReference>
<evidence type="ECO:0000313" key="2">
    <source>
        <dbReference type="EMBL" id="GMR38640.1"/>
    </source>
</evidence>
<feature type="signal peptide" evidence="1">
    <location>
        <begin position="1"/>
        <end position="21"/>
    </location>
</feature>
<gene>
    <name evidence="2" type="ORF">PMAYCL1PPCAC_08835</name>
</gene>
<protein>
    <submittedName>
        <fullName evidence="2">Uncharacterized protein</fullName>
    </submittedName>
</protein>
<reference evidence="3" key="1">
    <citation type="submission" date="2022-10" db="EMBL/GenBank/DDBJ databases">
        <title>Genome assembly of Pristionchus species.</title>
        <authorList>
            <person name="Yoshida K."/>
            <person name="Sommer R.J."/>
        </authorList>
    </citation>
    <scope>NUCLEOTIDE SEQUENCE [LARGE SCALE GENOMIC DNA]</scope>
    <source>
        <strain evidence="3">RS5460</strain>
    </source>
</reference>
<feature type="non-terminal residue" evidence="2">
    <location>
        <position position="152"/>
    </location>
</feature>
<evidence type="ECO:0000256" key="1">
    <source>
        <dbReference type="SAM" id="SignalP"/>
    </source>
</evidence>
<accession>A0AAN4ZKE9</accession>
<evidence type="ECO:0000313" key="3">
    <source>
        <dbReference type="Proteomes" id="UP001328107"/>
    </source>
</evidence>
<comment type="caution">
    <text evidence="2">The sequence shown here is derived from an EMBL/GenBank/DDBJ whole genome shotgun (WGS) entry which is preliminary data.</text>
</comment>
<organism evidence="2 3">
    <name type="scientific">Pristionchus mayeri</name>
    <dbReference type="NCBI Taxonomy" id="1317129"/>
    <lineage>
        <taxon>Eukaryota</taxon>
        <taxon>Metazoa</taxon>
        <taxon>Ecdysozoa</taxon>
        <taxon>Nematoda</taxon>
        <taxon>Chromadorea</taxon>
        <taxon>Rhabditida</taxon>
        <taxon>Rhabditina</taxon>
        <taxon>Diplogasteromorpha</taxon>
        <taxon>Diplogasteroidea</taxon>
        <taxon>Neodiplogasteridae</taxon>
        <taxon>Pristionchus</taxon>
    </lineage>
</organism>
<feature type="chain" id="PRO_5042814771" evidence="1">
    <location>
        <begin position="22"/>
        <end position="152"/>
    </location>
</feature>